<dbReference type="AlphaFoldDB" id="A0A0C2MKT0"/>
<dbReference type="Pfam" id="PF10551">
    <property type="entry name" value="MULE"/>
    <property type="match status" value="1"/>
</dbReference>
<sequence>MDMKVQGTSFANQYRDAAKARLQIFRADHHCHAMYSTLVVNKPPYLQYLYKDMVLIFPMNIQTIISGVDDADHKLIFASDDSPELLLRHRHWLADGTFKSSPAVFYQLFTLHVCIEGLVAPAAYALLPNKTQQTYQRMLLEFSKLGQFHPESILTDFERAMINAAQLVFPNVSQSGCFYHFSQCIYRQVQVLDLQTDNKVEEFSLFICMLATITFVSVSYVVDEYDTLIDAEYPVRSEIIVDNFEDNLIGGPDGRGYRRSPIFSNGVECKSTCNRVFAPYK</sequence>
<evidence type="ECO:0000313" key="2">
    <source>
        <dbReference type="EMBL" id="KII64995.1"/>
    </source>
</evidence>
<dbReference type="InterPro" id="IPR018289">
    <property type="entry name" value="MULE_transposase_dom"/>
</dbReference>
<proteinExistence type="predicted"/>
<name>A0A0C2MKT0_THEKT</name>
<comment type="caution">
    <text evidence="2">The sequence shown here is derived from an EMBL/GenBank/DDBJ whole genome shotgun (WGS) entry which is preliminary data.</text>
</comment>
<accession>A0A0C2MKT0</accession>
<protein>
    <recommendedName>
        <fullName evidence="1">MULE transposase domain-containing protein</fullName>
    </recommendedName>
</protein>
<evidence type="ECO:0000313" key="3">
    <source>
        <dbReference type="Proteomes" id="UP000031668"/>
    </source>
</evidence>
<dbReference type="PANTHER" id="PTHR47160">
    <property type="entry name" value="PUTATIVE-RELATED"/>
    <property type="match status" value="1"/>
</dbReference>
<organism evidence="2 3">
    <name type="scientific">Thelohanellus kitauei</name>
    <name type="common">Myxosporean</name>
    <dbReference type="NCBI Taxonomy" id="669202"/>
    <lineage>
        <taxon>Eukaryota</taxon>
        <taxon>Metazoa</taxon>
        <taxon>Cnidaria</taxon>
        <taxon>Myxozoa</taxon>
        <taxon>Myxosporea</taxon>
        <taxon>Bivalvulida</taxon>
        <taxon>Platysporina</taxon>
        <taxon>Myxobolidae</taxon>
        <taxon>Thelohanellus</taxon>
    </lineage>
</organism>
<dbReference type="Proteomes" id="UP000031668">
    <property type="component" value="Unassembled WGS sequence"/>
</dbReference>
<dbReference type="PANTHER" id="PTHR47160:SF10">
    <property type="entry name" value="MULE TRANSPOSASE DOMAIN-CONTAINING PROTEIN"/>
    <property type="match status" value="1"/>
</dbReference>
<dbReference type="EMBL" id="JWZT01004047">
    <property type="protein sequence ID" value="KII64995.1"/>
    <property type="molecule type" value="Genomic_DNA"/>
</dbReference>
<evidence type="ECO:0000259" key="1">
    <source>
        <dbReference type="Pfam" id="PF10551"/>
    </source>
</evidence>
<reference evidence="2 3" key="1">
    <citation type="journal article" date="2014" name="Genome Biol. Evol.">
        <title>The genome of the myxosporean Thelohanellus kitauei shows adaptations to nutrient acquisition within its fish host.</title>
        <authorList>
            <person name="Yang Y."/>
            <person name="Xiong J."/>
            <person name="Zhou Z."/>
            <person name="Huo F."/>
            <person name="Miao W."/>
            <person name="Ran C."/>
            <person name="Liu Y."/>
            <person name="Zhang J."/>
            <person name="Feng J."/>
            <person name="Wang M."/>
            <person name="Wang M."/>
            <person name="Wang L."/>
            <person name="Yao B."/>
        </authorList>
    </citation>
    <scope>NUCLEOTIDE SEQUENCE [LARGE SCALE GENOMIC DNA]</scope>
    <source>
        <strain evidence="2">Wuqing</strain>
    </source>
</reference>
<feature type="domain" description="MULE transposase" evidence="1">
    <location>
        <begin position="92"/>
        <end position="183"/>
    </location>
</feature>
<keyword evidence="3" id="KW-1185">Reference proteome</keyword>
<gene>
    <name evidence="2" type="ORF">RF11_05972</name>
</gene>
<dbReference type="OrthoDB" id="10051448at2759"/>